<dbReference type="AlphaFoldDB" id="A0A1U7UUN6"/>
<feature type="region of interest" description="Disordered" evidence="1">
    <location>
        <begin position="165"/>
        <end position="260"/>
    </location>
</feature>
<feature type="region of interest" description="Disordered" evidence="1">
    <location>
        <begin position="31"/>
        <end position="79"/>
    </location>
</feature>
<keyword evidence="2" id="KW-1185">Reference proteome</keyword>
<gene>
    <name evidence="3" type="primary">LOC104212240</name>
</gene>
<feature type="region of interest" description="Disordered" evidence="1">
    <location>
        <begin position="342"/>
        <end position="364"/>
    </location>
</feature>
<evidence type="ECO:0000313" key="2">
    <source>
        <dbReference type="Proteomes" id="UP000189701"/>
    </source>
</evidence>
<feature type="region of interest" description="Disordered" evidence="1">
    <location>
        <begin position="98"/>
        <end position="148"/>
    </location>
</feature>
<evidence type="ECO:0000256" key="1">
    <source>
        <dbReference type="SAM" id="MobiDB-lite"/>
    </source>
</evidence>
<dbReference type="Proteomes" id="UP000189701">
    <property type="component" value="Unplaced"/>
</dbReference>
<dbReference type="RefSeq" id="XP_009759762.1">
    <property type="nucleotide sequence ID" value="XM_009761460.1"/>
</dbReference>
<feature type="compositionally biased region" description="Low complexity" evidence="1">
    <location>
        <begin position="31"/>
        <end position="41"/>
    </location>
</feature>
<feature type="compositionally biased region" description="Polar residues" evidence="1">
    <location>
        <begin position="135"/>
        <end position="148"/>
    </location>
</feature>
<name>A0A1U7UUN6_NICSY</name>
<feature type="compositionally biased region" description="Low complexity" evidence="1">
    <location>
        <begin position="49"/>
        <end position="79"/>
    </location>
</feature>
<proteinExistence type="predicted"/>
<accession>A0A1U7UUN6</accession>
<feature type="compositionally biased region" description="Basic residues" evidence="1">
    <location>
        <begin position="342"/>
        <end position="357"/>
    </location>
</feature>
<reference evidence="3" key="2">
    <citation type="submission" date="2025-08" db="UniProtKB">
        <authorList>
            <consortium name="RefSeq"/>
        </authorList>
    </citation>
    <scope>IDENTIFICATION</scope>
    <source>
        <tissue evidence="3">Leaf</tissue>
    </source>
</reference>
<feature type="compositionally biased region" description="Polar residues" evidence="1">
    <location>
        <begin position="180"/>
        <end position="190"/>
    </location>
</feature>
<protein>
    <submittedName>
        <fullName evidence="3">Sialidase-like</fullName>
    </submittedName>
</protein>
<evidence type="ECO:0000313" key="3">
    <source>
        <dbReference type="RefSeq" id="XP_009759762.1"/>
    </source>
</evidence>
<feature type="compositionally biased region" description="Polar residues" evidence="1">
    <location>
        <begin position="202"/>
        <end position="218"/>
    </location>
</feature>
<organism evidence="2 3">
    <name type="scientific">Nicotiana sylvestris</name>
    <name type="common">Wood tobacco</name>
    <name type="synonym">South American tobacco</name>
    <dbReference type="NCBI Taxonomy" id="4096"/>
    <lineage>
        <taxon>Eukaryota</taxon>
        <taxon>Viridiplantae</taxon>
        <taxon>Streptophyta</taxon>
        <taxon>Embryophyta</taxon>
        <taxon>Tracheophyta</taxon>
        <taxon>Spermatophyta</taxon>
        <taxon>Magnoliopsida</taxon>
        <taxon>eudicotyledons</taxon>
        <taxon>Gunneridae</taxon>
        <taxon>Pentapetalae</taxon>
        <taxon>asterids</taxon>
        <taxon>lamiids</taxon>
        <taxon>Solanales</taxon>
        <taxon>Solanaceae</taxon>
        <taxon>Nicotianoideae</taxon>
        <taxon>Nicotianeae</taxon>
        <taxon>Nicotiana</taxon>
    </lineage>
</organism>
<reference evidence="2" key="1">
    <citation type="journal article" date="2013" name="Genome Biol.">
        <title>Reference genomes and transcriptomes of Nicotiana sylvestris and Nicotiana tomentosiformis.</title>
        <authorList>
            <person name="Sierro N."/>
            <person name="Battey J.N."/>
            <person name="Ouadi S."/>
            <person name="Bovet L."/>
            <person name="Goepfert S."/>
            <person name="Bakaher N."/>
            <person name="Peitsch M.C."/>
            <person name="Ivanov N.V."/>
        </authorList>
    </citation>
    <scope>NUCLEOTIDE SEQUENCE [LARGE SCALE GENOMIC DNA]</scope>
</reference>
<sequence length="391" mass="42660">MQTDSIFTKSTQNLSDHLQSICLHTALNEPTTALPSSTTTPPNTPPQPTHHSTPCELQLSNLNPTSNLHSTTTPNTTTAHTSTYVDVQNISHTDDTLYITSSNSHDTPLVHHTRTKSPTQQPTIPLSIPHHERPSTPQSHISTNLHLPNTTTGISTAIMVGDGSPRLLPYLHHGTEQPRNHSTCSEPNSPSRDRHGGDATGHASSCSNSVVHPHTTPTGPVDGKDLRPITMGTNSHSSASQLPPNLGDTPILPSTPHGDTVCPLVPTHEHLSSSRVESLIYECPSSPIPSVQPSHDTTSIAQRTRRVKKAGTRSNHGENARNSNGVHMAQGLLPLQPQRTVRKKDHSQMPPRHHHMQRQLQCQPRPTRRQILHGDCTYPEKGHYNTTDITN</sequence>
<feature type="region of interest" description="Disordered" evidence="1">
    <location>
        <begin position="305"/>
        <end position="324"/>
    </location>
</feature>
<feature type="compositionally biased region" description="Polar residues" evidence="1">
    <location>
        <begin position="231"/>
        <end position="243"/>
    </location>
</feature>